<keyword evidence="4" id="KW-0325">Glycoprotein</keyword>
<dbReference type="EMBL" id="GBUH01000004">
    <property type="protein sequence ID" value="JAO03638.1"/>
    <property type="molecule type" value="mRNA"/>
</dbReference>
<dbReference type="PROSITE" id="PS00653">
    <property type="entry name" value="GLYCOSYL_HYDROL_F1_2"/>
    <property type="match status" value="1"/>
</dbReference>
<evidence type="ECO:0000256" key="4">
    <source>
        <dbReference type="ARBA" id="ARBA00023180"/>
    </source>
</evidence>
<dbReference type="AlphaFoldDB" id="A0A0S7EET2"/>
<comment type="similarity">
    <text evidence="1 6">Belongs to the glycosyl hydrolase 1 family.</text>
</comment>
<name>A0A0S7EET2_CHRPP</name>
<organism evidence="8">
    <name type="scientific">Chrysomela populi</name>
    <name type="common">Poplar leaf beetle</name>
    <name type="synonym">Melasoma populi</name>
    <dbReference type="NCBI Taxonomy" id="154003"/>
    <lineage>
        <taxon>Eukaryota</taxon>
        <taxon>Metazoa</taxon>
        <taxon>Ecdysozoa</taxon>
        <taxon>Arthropoda</taxon>
        <taxon>Hexapoda</taxon>
        <taxon>Insecta</taxon>
        <taxon>Pterygota</taxon>
        <taxon>Neoptera</taxon>
        <taxon>Endopterygota</taxon>
        <taxon>Coleoptera</taxon>
        <taxon>Polyphaga</taxon>
        <taxon>Cucujiformia</taxon>
        <taxon>Chrysomeloidea</taxon>
        <taxon>Chrysomelidae</taxon>
        <taxon>Chrysomelinae</taxon>
        <taxon>Chrysomelini</taxon>
        <taxon>Chrysomela</taxon>
    </lineage>
</organism>
<keyword evidence="7" id="KW-0732">Signal</keyword>
<keyword evidence="5" id="KW-0326">Glycosidase</keyword>
<dbReference type="GO" id="GO:0005975">
    <property type="term" value="P:carbohydrate metabolic process"/>
    <property type="evidence" value="ECO:0007669"/>
    <property type="project" value="InterPro"/>
</dbReference>
<proteinExistence type="evidence at transcript level"/>
<evidence type="ECO:0000256" key="1">
    <source>
        <dbReference type="ARBA" id="ARBA00010838"/>
    </source>
</evidence>
<evidence type="ECO:0000256" key="2">
    <source>
        <dbReference type="ARBA" id="ARBA00011738"/>
    </source>
</evidence>
<dbReference type="InterPro" id="IPR001360">
    <property type="entry name" value="Glyco_hydro_1"/>
</dbReference>
<keyword evidence="3 8" id="KW-0378">Hydrolase</keyword>
<evidence type="ECO:0000313" key="8">
    <source>
        <dbReference type="EMBL" id="JAO03638.1"/>
    </source>
</evidence>
<dbReference type="InterPro" id="IPR017853">
    <property type="entry name" value="GH"/>
</dbReference>
<dbReference type="InterPro" id="IPR033132">
    <property type="entry name" value="GH_1_N_CS"/>
</dbReference>
<evidence type="ECO:0000256" key="6">
    <source>
        <dbReference type="RuleBase" id="RU003690"/>
    </source>
</evidence>
<sequence>MALSSVFFISILISYYSVKSYGEELNTKKFPKDFMFGAATASYQVEGAWNEDGKGENNWDHITHLVPSPILNNDTGDIACDSYHKYKEDVSLLKELGVDFYRFSLSWSRILPSGFDNEVNQLGVEYYRNLIKELRAHNITPVVTIFHWDLPQTIQDLGGLQNDFFIDRYVDFARVCFREFGEEVKYWITFNEPSSICYLGYGRGWLMGLASSPGIGEYLCDHNLLRAHAKAWRMYDDEFRKSQNGVVGISISGDWIEPSTDSSADLEASETLLQFTFGLYIHPIVHGDYPEVVRTNVDKRSVLQGFSQSRLPRFTQEEVQLIRGTSDFIGINMYTTSLVTPRGSDNISDISFEADTGVTSWKPEEWENSGSSWLKVYPKGARQLLKWLGSNYKGVKLIITENGYSDNNGTLEDDKRISYYQRYLSNIRDAMEFDGVDLFGYTAWSLLDNFEWISGYSQKFGLYQVDFNSPNRTRTAKKSAKWYSKLTRTKCIVDDCTE</sequence>
<feature type="chain" id="PRO_5006634786" evidence="7">
    <location>
        <begin position="23"/>
        <end position="498"/>
    </location>
</feature>
<dbReference type="FunFam" id="3.20.20.80:FF:000013">
    <property type="entry name" value="lactase-phlorizin hydrolase"/>
    <property type="match status" value="1"/>
</dbReference>
<dbReference type="PANTHER" id="PTHR10353:SF36">
    <property type="entry name" value="LP05116P"/>
    <property type="match status" value="1"/>
</dbReference>
<dbReference type="PRINTS" id="PR00131">
    <property type="entry name" value="GLHYDRLASE1"/>
</dbReference>
<protein>
    <submittedName>
        <fullName evidence="8">Putative glycosyl hydrolase</fullName>
    </submittedName>
</protein>
<dbReference type="SUPFAM" id="SSF51445">
    <property type="entry name" value="(Trans)glycosidases"/>
    <property type="match status" value="1"/>
</dbReference>
<dbReference type="Gene3D" id="3.20.20.80">
    <property type="entry name" value="Glycosidases"/>
    <property type="match status" value="1"/>
</dbReference>
<accession>A0A0S7EET2</accession>
<evidence type="ECO:0000256" key="5">
    <source>
        <dbReference type="ARBA" id="ARBA00023295"/>
    </source>
</evidence>
<dbReference type="Pfam" id="PF00232">
    <property type="entry name" value="Glyco_hydro_1"/>
    <property type="match status" value="1"/>
</dbReference>
<dbReference type="PANTHER" id="PTHR10353">
    <property type="entry name" value="GLYCOSYL HYDROLASE"/>
    <property type="match status" value="1"/>
</dbReference>
<dbReference type="GO" id="GO:0008422">
    <property type="term" value="F:beta-glucosidase activity"/>
    <property type="evidence" value="ECO:0007669"/>
    <property type="project" value="TreeGrafter"/>
</dbReference>
<evidence type="ECO:0000256" key="7">
    <source>
        <dbReference type="SAM" id="SignalP"/>
    </source>
</evidence>
<evidence type="ECO:0000256" key="3">
    <source>
        <dbReference type="ARBA" id="ARBA00022801"/>
    </source>
</evidence>
<comment type="subunit">
    <text evidence="2">Homodimer.</text>
</comment>
<reference evidence="8" key="1">
    <citation type="submission" date="2014-10" db="EMBL/GenBank/DDBJ databases">
        <title>Glandular beta-glucosidases in juvenile Chrysomelina leaf beetles support the evolution of a host-plant-dependent chemical defence.</title>
        <authorList>
            <person name="Rahfeld P."/>
        </authorList>
    </citation>
    <scope>NUCLEOTIDE SEQUENCE</scope>
</reference>
<feature type="signal peptide" evidence="7">
    <location>
        <begin position="1"/>
        <end position="22"/>
    </location>
</feature>